<dbReference type="AlphaFoldDB" id="A0A2Z4LXU6"/>
<dbReference type="Proteomes" id="UP000248536">
    <property type="component" value="Chromosome"/>
</dbReference>
<feature type="transmembrane region" description="Helical" evidence="1">
    <location>
        <begin position="77"/>
        <end position="94"/>
    </location>
</feature>
<dbReference type="OrthoDB" id="1447802at2"/>
<dbReference type="RefSeq" id="WP_123877544.1">
    <property type="nucleotide sequence ID" value="NZ_CP030104.1"/>
</dbReference>
<feature type="transmembrane region" description="Helical" evidence="1">
    <location>
        <begin position="100"/>
        <end position="120"/>
    </location>
</feature>
<gene>
    <name evidence="2" type="ORF">HME9304_03169</name>
</gene>
<evidence type="ECO:0000313" key="3">
    <source>
        <dbReference type="Proteomes" id="UP000248536"/>
    </source>
</evidence>
<evidence type="ECO:0000313" key="2">
    <source>
        <dbReference type="EMBL" id="AWX46137.1"/>
    </source>
</evidence>
<feature type="transmembrane region" description="Helical" evidence="1">
    <location>
        <begin position="12"/>
        <end position="33"/>
    </location>
</feature>
<keyword evidence="3" id="KW-1185">Reference proteome</keyword>
<feature type="transmembrane region" description="Helical" evidence="1">
    <location>
        <begin position="45"/>
        <end position="65"/>
    </location>
</feature>
<keyword evidence="1" id="KW-0812">Transmembrane</keyword>
<accession>A0A2Z4LXU6</accession>
<dbReference type="KEGG" id="spon:HME9304_03169"/>
<sequence>MPKLLKKVMYYISKIYFPVFTILAIIIYMAQYFAIGLPLFVNNHLNDFLCMPIVLFICQTAVRYIKSDITLRIPFSLLVLITVIFTIYFEYYLPSVNDRYTADVFDVLMYFSGLLFFYLMENGYGNRNRNQLTEF</sequence>
<keyword evidence="1" id="KW-1133">Transmembrane helix</keyword>
<keyword evidence="1" id="KW-0472">Membrane</keyword>
<reference evidence="2 3" key="1">
    <citation type="submission" date="2018-06" db="EMBL/GenBank/DDBJ databases">
        <title>Spongiibacterium sp. HME9304 Genome sequencing and assembly.</title>
        <authorList>
            <person name="Kang H."/>
            <person name="Kim H."/>
            <person name="Joh K."/>
        </authorList>
    </citation>
    <scope>NUCLEOTIDE SEQUENCE [LARGE SCALE GENOMIC DNA]</scope>
    <source>
        <strain evidence="2 3">HME9304</strain>
    </source>
</reference>
<evidence type="ECO:0008006" key="4">
    <source>
        <dbReference type="Google" id="ProtNLM"/>
    </source>
</evidence>
<organism evidence="2 3">
    <name type="scientific">Flagellimonas maritima</name>
    <dbReference type="NCBI Taxonomy" id="1383885"/>
    <lineage>
        <taxon>Bacteria</taxon>
        <taxon>Pseudomonadati</taxon>
        <taxon>Bacteroidota</taxon>
        <taxon>Flavobacteriia</taxon>
        <taxon>Flavobacteriales</taxon>
        <taxon>Flavobacteriaceae</taxon>
        <taxon>Flagellimonas</taxon>
    </lineage>
</organism>
<evidence type="ECO:0000256" key="1">
    <source>
        <dbReference type="SAM" id="Phobius"/>
    </source>
</evidence>
<name>A0A2Z4LXU6_9FLAO</name>
<proteinExistence type="predicted"/>
<protein>
    <recommendedName>
        <fullName evidence="4">Magnesium citrate secondary transporter</fullName>
    </recommendedName>
</protein>
<dbReference type="EMBL" id="CP030104">
    <property type="protein sequence ID" value="AWX46137.1"/>
    <property type="molecule type" value="Genomic_DNA"/>
</dbReference>